<organism evidence="1">
    <name type="scientific">bioreactor metagenome</name>
    <dbReference type="NCBI Taxonomy" id="1076179"/>
    <lineage>
        <taxon>unclassified sequences</taxon>
        <taxon>metagenomes</taxon>
        <taxon>ecological metagenomes</taxon>
    </lineage>
</organism>
<dbReference type="EMBL" id="VSSQ01002425">
    <property type="protein sequence ID" value="MPM15326.1"/>
    <property type="molecule type" value="Genomic_DNA"/>
</dbReference>
<accession>A0A644XGF6</accession>
<reference evidence="1" key="1">
    <citation type="submission" date="2019-08" db="EMBL/GenBank/DDBJ databases">
        <authorList>
            <person name="Kucharzyk K."/>
            <person name="Murdoch R.W."/>
            <person name="Higgins S."/>
            <person name="Loffler F."/>
        </authorList>
    </citation>
    <scope>NUCLEOTIDE SEQUENCE</scope>
</reference>
<proteinExistence type="predicted"/>
<gene>
    <name evidence="1" type="ORF">SDC9_61694</name>
</gene>
<evidence type="ECO:0000313" key="1">
    <source>
        <dbReference type="EMBL" id="MPM15326.1"/>
    </source>
</evidence>
<name>A0A644XGF6_9ZZZZ</name>
<sequence>MRDASSRSSDSRLWSLAPTAHVLPSRVSPMTDFRQRTWPQRIQRRYRPGFSPGSLFIPPNLSSEGTLELFSFKKYLGENKKSRRKNSITLSLRLLVGTNTITYICEGLIFNKLPQRLFLVNPPCVYFHNEEP</sequence>
<comment type="caution">
    <text evidence="1">The sequence shown here is derived from an EMBL/GenBank/DDBJ whole genome shotgun (WGS) entry which is preliminary data.</text>
</comment>
<protein>
    <submittedName>
        <fullName evidence="1">Uncharacterized protein</fullName>
    </submittedName>
</protein>
<dbReference type="AlphaFoldDB" id="A0A644XGF6"/>